<comment type="caution">
    <text evidence="2">The sequence shown here is derived from an EMBL/GenBank/DDBJ whole genome shotgun (WGS) entry which is preliminary data.</text>
</comment>
<dbReference type="NCBIfam" id="TIGR00318">
    <property type="entry name" value="cyaB"/>
    <property type="match status" value="1"/>
</dbReference>
<dbReference type="Pfam" id="PF01928">
    <property type="entry name" value="CYTH"/>
    <property type="match status" value="1"/>
</dbReference>
<evidence type="ECO:0000313" key="2">
    <source>
        <dbReference type="EMBL" id="OHA91471.1"/>
    </source>
</evidence>
<dbReference type="PROSITE" id="PS51707">
    <property type="entry name" value="CYTH"/>
    <property type="match status" value="1"/>
</dbReference>
<accession>A0A1G2T4E6</accession>
<proteinExistence type="predicted"/>
<dbReference type="EMBL" id="MHVG01000003">
    <property type="protein sequence ID" value="OHA91471.1"/>
    <property type="molecule type" value="Genomic_DNA"/>
</dbReference>
<dbReference type="SUPFAM" id="SSF55154">
    <property type="entry name" value="CYTH-like phosphatases"/>
    <property type="match status" value="1"/>
</dbReference>
<protein>
    <recommendedName>
        <fullName evidence="1">CYTH domain-containing protein</fullName>
    </recommendedName>
</protein>
<dbReference type="InterPro" id="IPR033469">
    <property type="entry name" value="CYTH-like_dom_sf"/>
</dbReference>
<sequence>MIEFEAKFLNIDKEEIRSILRQKGATLVRSEYGQRRYNFHLPKENRSNDAWLRVRDEGDKITLALKMITGSNIEDQKEIQLKIDSFDNAIKLLESIGCEKKAYQESKRELWKMKEVEITIDKWPGLEPFVEIEGQSEDDVKMCAEILGFNYKPALFSSVGRVYKIKYGISLDEIEKKVGDITFDNKKLATLQKL</sequence>
<dbReference type="InterPro" id="IPR023577">
    <property type="entry name" value="CYTH_domain"/>
</dbReference>
<name>A0A1G2T4E6_9BACT</name>
<dbReference type="AlphaFoldDB" id="A0A1G2T4E6"/>
<evidence type="ECO:0000313" key="3">
    <source>
        <dbReference type="Proteomes" id="UP000178538"/>
    </source>
</evidence>
<dbReference type="PANTHER" id="PTHR21028">
    <property type="entry name" value="SI:CH211-156B7.4"/>
    <property type="match status" value="1"/>
</dbReference>
<dbReference type="Gene3D" id="2.40.320.10">
    <property type="entry name" value="Hypothetical Protein Pfu-838710-001"/>
    <property type="match status" value="1"/>
</dbReference>
<feature type="domain" description="CYTH" evidence="1">
    <location>
        <begin position="1"/>
        <end position="169"/>
    </location>
</feature>
<dbReference type="InterPro" id="IPR008173">
    <property type="entry name" value="Adenylyl_cyclase_CyaB"/>
</dbReference>
<organism evidence="2 3">
    <name type="scientific">Candidatus Zambryskibacteria bacterium RIFCSPHIGHO2_01_FULL_44_22b</name>
    <dbReference type="NCBI Taxonomy" id="1802737"/>
    <lineage>
        <taxon>Bacteria</taxon>
        <taxon>Candidatus Zambryskiibacteriota</taxon>
    </lineage>
</organism>
<gene>
    <name evidence="2" type="ORF">A2832_00540</name>
</gene>
<dbReference type="STRING" id="1802737.A2832_00540"/>
<dbReference type="PANTHER" id="PTHR21028:SF2">
    <property type="entry name" value="CYTH DOMAIN-CONTAINING PROTEIN"/>
    <property type="match status" value="1"/>
</dbReference>
<dbReference type="Proteomes" id="UP000178538">
    <property type="component" value="Unassembled WGS sequence"/>
</dbReference>
<evidence type="ECO:0000259" key="1">
    <source>
        <dbReference type="PROSITE" id="PS51707"/>
    </source>
</evidence>
<reference evidence="2 3" key="1">
    <citation type="journal article" date="2016" name="Nat. Commun.">
        <title>Thousands of microbial genomes shed light on interconnected biogeochemical processes in an aquifer system.</title>
        <authorList>
            <person name="Anantharaman K."/>
            <person name="Brown C.T."/>
            <person name="Hug L.A."/>
            <person name="Sharon I."/>
            <person name="Castelle C.J."/>
            <person name="Probst A.J."/>
            <person name="Thomas B.C."/>
            <person name="Singh A."/>
            <person name="Wilkins M.J."/>
            <person name="Karaoz U."/>
            <person name="Brodie E.L."/>
            <person name="Williams K.H."/>
            <person name="Hubbard S.S."/>
            <person name="Banfield J.F."/>
        </authorList>
    </citation>
    <scope>NUCLEOTIDE SEQUENCE [LARGE SCALE GENOMIC DNA]</scope>
</reference>